<dbReference type="OrthoDB" id="516940at2"/>
<protein>
    <recommendedName>
        <fullName evidence="3">Iron-containing redox enzyme</fullName>
    </recommendedName>
</protein>
<gene>
    <name evidence="1" type="ORF">GA0116959_1114</name>
</gene>
<dbReference type="InterPro" id="IPR016084">
    <property type="entry name" value="Haem_Oase-like_multi-hlx"/>
</dbReference>
<evidence type="ECO:0008006" key="3">
    <source>
        <dbReference type="Google" id="ProtNLM"/>
    </source>
</evidence>
<dbReference type="RefSeq" id="WP_092720570.1">
    <property type="nucleotide sequence ID" value="NZ_FMBK01000011.1"/>
</dbReference>
<dbReference type="AlphaFoldDB" id="A0A1C4GWS9"/>
<dbReference type="Proteomes" id="UP000243661">
    <property type="component" value="Unassembled WGS sequence"/>
</dbReference>
<evidence type="ECO:0000313" key="1">
    <source>
        <dbReference type="EMBL" id="SCC72598.1"/>
    </source>
</evidence>
<name>A0A1C4GWS9_9GAMM</name>
<accession>A0A1C4GWS9</accession>
<dbReference type="SUPFAM" id="SSF48613">
    <property type="entry name" value="Heme oxygenase-like"/>
    <property type="match status" value="1"/>
</dbReference>
<organism evidence="1 2">
    <name type="scientific">Acinetobacter albensis</name>
    <dbReference type="NCBI Taxonomy" id="1673609"/>
    <lineage>
        <taxon>Bacteria</taxon>
        <taxon>Pseudomonadati</taxon>
        <taxon>Pseudomonadota</taxon>
        <taxon>Gammaproteobacteria</taxon>
        <taxon>Moraxellales</taxon>
        <taxon>Moraxellaceae</taxon>
        <taxon>Acinetobacter</taxon>
    </lineage>
</organism>
<dbReference type="EMBL" id="FMBK01000011">
    <property type="protein sequence ID" value="SCC72598.1"/>
    <property type="molecule type" value="Genomic_DNA"/>
</dbReference>
<sequence>MSTLSFTQSEYARKAALEFIQHSIPASLWNKHVNEVRQLKQSCTQHPLFEHPILTRLNNQMLSLDQLKFIHLNYFTAIVKTFTDILSMVIYQALQLEQHENIHHADRVHAKAHARYLLSLNLIDELGFNTHELSLSSPAKSHLIYYMDLLNSLQVQPLNSEQVVLEAHALNQFIQDQLSSYNGLLLILACAELQVIQFSEALRVNLEKYNPEFTEGYYACHGVVDHSEKLANDNNHEEDLWALLTQSYSCDQQSQYEKLIQQYLQLWENFWSKMHQMTL</sequence>
<reference evidence="1 2" key="1">
    <citation type="submission" date="2016-08" db="EMBL/GenBank/DDBJ databases">
        <authorList>
            <person name="Seilhamer J.J."/>
        </authorList>
    </citation>
    <scope>NUCLEOTIDE SEQUENCE [LARGE SCALE GENOMIC DNA]</scope>
    <source>
        <strain evidence="1 2">ANC 4874</strain>
    </source>
</reference>
<dbReference type="Gene3D" id="1.20.910.10">
    <property type="entry name" value="Heme oxygenase-like"/>
    <property type="match status" value="1"/>
</dbReference>
<proteinExistence type="predicted"/>
<evidence type="ECO:0000313" key="2">
    <source>
        <dbReference type="Proteomes" id="UP000243661"/>
    </source>
</evidence>